<feature type="transmembrane region" description="Helical" evidence="9">
    <location>
        <begin position="112"/>
        <end position="130"/>
    </location>
</feature>
<evidence type="ECO:0000256" key="5">
    <source>
        <dbReference type="ARBA" id="ARBA00023040"/>
    </source>
</evidence>
<dbReference type="GO" id="GO:0004930">
    <property type="term" value="F:G protein-coupled receptor activity"/>
    <property type="evidence" value="ECO:0007669"/>
    <property type="project" value="UniProtKB-KW"/>
</dbReference>
<dbReference type="PANTHER" id="PTHR24231:SF38">
    <property type="entry name" value="G-PROTEIN COUPLED RECEPTORS FAMILY 1 PROFILE DOMAIN-CONTAINING PROTEIN"/>
    <property type="match status" value="1"/>
</dbReference>
<feature type="domain" description="G-protein coupled receptors family 1 profile" evidence="10">
    <location>
        <begin position="46"/>
        <end position="309"/>
    </location>
</feature>
<keyword evidence="12" id="KW-1185">Reference proteome</keyword>
<dbReference type="PROSITE" id="PS50262">
    <property type="entry name" value="G_PROTEIN_RECEP_F1_2"/>
    <property type="match status" value="1"/>
</dbReference>
<dbReference type="InterPro" id="IPR000276">
    <property type="entry name" value="GPCR_Rhodpsn"/>
</dbReference>
<keyword evidence="5" id="KW-0297">G-protein coupled receptor</keyword>
<evidence type="ECO:0000256" key="3">
    <source>
        <dbReference type="ARBA" id="ARBA00022692"/>
    </source>
</evidence>
<evidence type="ECO:0000256" key="2">
    <source>
        <dbReference type="ARBA" id="ARBA00022475"/>
    </source>
</evidence>
<evidence type="ECO:0000256" key="6">
    <source>
        <dbReference type="ARBA" id="ARBA00023136"/>
    </source>
</evidence>
<keyword evidence="3 9" id="KW-0812">Transmembrane</keyword>
<dbReference type="SUPFAM" id="SSF81321">
    <property type="entry name" value="Family A G protein-coupled receptor-like"/>
    <property type="match status" value="1"/>
</dbReference>
<protein>
    <recommendedName>
        <fullName evidence="10">G-protein coupled receptors family 1 profile domain-containing protein</fullName>
    </recommendedName>
</protein>
<keyword evidence="6 9" id="KW-0472">Membrane</keyword>
<evidence type="ECO:0000256" key="4">
    <source>
        <dbReference type="ARBA" id="ARBA00022989"/>
    </source>
</evidence>
<evidence type="ECO:0000256" key="8">
    <source>
        <dbReference type="ARBA" id="ARBA00023224"/>
    </source>
</evidence>
<accession>A0A3B4YP20</accession>
<dbReference type="Pfam" id="PF00001">
    <property type="entry name" value="7tm_1"/>
    <property type="match status" value="1"/>
</dbReference>
<keyword evidence="7" id="KW-0675">Receptor</keyword>
<keyword evidence="8" id="KW-0807">Transducer</keyword>
<evidence type="ECO:0000259" key="10">
    <source>
        <dbReference type="PROSITE" id="PS50262"/>
    </source>
</evidence>
<dbReference type="Ensembl" id="ENSSLDT00000030813.1">
    <property type="protein sequence ID" value="ENSSLDP00000029943.1"/>
    <property type="gene ID" value="ENSSLDG00000023090.1"/>
</dbReference>
<evidence type="ECO:0000256" key="1">
    <source>
        <dbReference type="ARBA" id="ARBA00004651"/>
    </source>
</evidence>
<proteinExistence type="predicted"/>
<evidence type="ECO:0000256" key="7">
    <source>
        <dbReference type="ARBA" id="ARBA00023170"/>
    </source>
</evidence>
<dbReference type="InterPro" id="IPR017452">
    <property type="entry name" value="GPCR_Rhodpsn_7TM"/>
</dbReference>
<dbReference type="Gene3D" id="1.20.1070.10">
    <property type="entry name" value="Rhodopsin 7-helix transmembrane proteins"/>
    <property type="match status" value="1"/>
</dbReference>
<feature type="transmembrane region" description="Helical" evidence="9">
    <location>
        <begin position="71"/>
        <end position="92"/>
    </location>
</feature>
<dbReference type="GeneTree" id="ENSGT01150000286937"/>
<dbReference type="AlphaFoldDB" id="A0A3B4YP20"/>
<organism evidence="11 12">
    <name type="scientific">Seriola lalandi dorsalis</name>
    <dbReference type="NCBI Taxonomy" id="1841481"/>
    <lineage>
        <taxon>Eukaryota</taxon>
        <taxon>Metazoa</taxon>
        <taxon>Chordata</taxon>
        <taxon>Craniata</taxon>
        <taxon>Vertebrata</taxon>
        <taxon>Euteleostomi</taxon>
        <taxon>Actinopterygii</taxon>
        <taxon>Neopterygii</taxon>
        <taxon>Teleostei</taxon>
        <taxon>Neoteleostei</taxon>
        <taxon>Acanthomorphata</taxon>
        <taxon>Carangaria</taxon>
        <taxon>Carangiformes</taxon>
        <taxon>Carangidae</taxon>
        <taxon>Seriola</taxon>
    </lineage>
</organism>
<reference evidence="11" key="1">
    <citation type="submission" date="2025-08" db="UniProtKB">
        <authorList>
            <consortium name="Ensembl"/>
        </authorList>
    </citation>
    <scope>IDENTIFICATION</scope>
</reference>
<evidence type="ECO:0000313" key="12">
    <source>
        <dbReference type="Proteomes" id="UP000261360"/>
    </source>
</evidence>
<dbReference type="CDD" id="cd14982">
    <property type="entry name" value="7tmA_purinoceptor-like"/>
    <property type="match status" value="1"/>
</dbReference>
<reference evidence="11" key="2">
    <citation type="submission" date="2025-09" db="UniProtKB">
        <authorList>
            <consortium name="Ensembl"/>
        </authorList>
    </citation>
    <scope>IDENTIFICATION</scope>
</reference>
<evidence type="ECO:0000256" key="9">
    <source>
        <dbReference type="SAM" id="Phobius"/>
    </source>
</evidence>
<dbReference type="PRINTS" id="PR00237">
    <property type="entry name" value="GPCRRHODOPSN"/>
</dbReference>
<keyword evidence="2" id="KW-1003">Cell membrane</keyword>
<sequence length="359" mass="41165">MESHLVHIIPGNQRIQAADIVVISLFLSDDEIICNNSGKCSGNKVSRFIIVIHLQDSKNLQRRSTSSTSNIFLLNLALCDSAWILTLPFTLYFTLQRPYLKDIQIFCQFKKISFNINIYGSILFLTLISFDRYVGTVHPISSLRWWDAGKAKLCSVCAWVMLVLTSIPDLFVTFAIQRPENVTVCMDHIQGPFIYVKTITIIRTIVGFLLPFSIMLGFYIMTMRVLKRLPMGRRHRGAQWAVGKPLRLITAALLVFVVSFTPYHIMVITLVFMRIHNQVTPSNTNVLYASYEFFEAMCSVSSCLDPVLYIMASEQFQRKLLALKRDQHRRLCCRASRRVGVICWNTVKSTQTLMENEEI</sequence>
<comment type="subcellular location">
    <subcellularLocation>
        <location evidence="1">Cell membrane</location>
        <topology evidence="1">Multi-pass membrane protein</topology>
    </subcellularLocation>
</comment>
<feature type="transmembrane region" description="Helical" evidence="9">
    <location>
        <begin position="246"/>
        <end position="273"/>
    </location>
</feature>
<dbReference type="PANTHER" id="PTHR24231">
    <property type="entry name" value="PURINOCEPTOR-RELATED G-PROTEIN COUPLED RECEPTOR"/>
    <property type="match status" value="1"/>
</dbReference>
<keyword evidence="4 9" id="KW-1133">Transmembrane helix</keyword>
<evidence type="ECO:0000313" key="11">
    <source>
        <dbReference type="Ensembl" id="ENSSLDP00000029943.1"/>
    </source>
</evidence>
<dbReference type="Proteomes" id="UP000261360">
    <property type="component" value="Unplaced"/>
</dbReference>
<dbReference type="GO" id="GO:0005886">
    <property type="term" value="C:plasma membrane"/>
    <property type="evidence" value="ECO:0007669"/>
    <property type="project" value="UniProtKB-SubCell"/>
</dbReference>
<feature type="transmembrane region" description="Helical" evidence="9">
    <location>
        <begin position="151"/>
        <end position="176"/>
    </location>
</feature>
<name>A0A3B4YP20_SERLL</name>
<feature type="transmembrane region" description="Helical" evidence="9">
    <location>
        <begin position="201"/>
        <end position="226"/>
    </location>
</feature>
<dbReference type="PRINTS" id="PR01157">
    <property type="entry name" value="P2YPURNOCPTR"/>
</dbReference>